<evidence type="ECO:0000313" key="1">
    <source>
        <dbReference type="EMBL" id="MBA5763536.1"/>
    </source>
</evidence>
<evidence type="ECO:0000313" key="2">
    <source>
        <dbReference type="Proteomes" id="UP000571701"/>
    </source>
</evidence>
<gene>
    <name evidence="1" type="ORF">H2O73_14320</name>
</gene>
<dbReference type="EMBL" id="JACFYF010000009">
    <property type="protein sequence ID" value="MBA5763536.1"/>
    <property type="molecule type" value="Genomic_DNA"/>
</dbReference>
<dbReference type="AlphaFoldDB" id="A0A7W2IUE4"/>
<proteinExistence type="predicted"/>
<dbReference type="RefSeq" id="WP_182109547.1">
    <property type="nucleotide sequence ID" value="NZ_JACFYF010000009.1"/>
</dbReference>
<dbReference type="GO" id="GO:0016740">
    <property type="term" value="F:transferase activity"/>
    <property type="evidence" value="ECO:0007669"/>
    <property type="project" value="UniProtKB-KW"/>
</dbReference>
<keyword evidence="1" id="KW-0808">Transferase</keyword>
<protein>
    <submittedName>
        <fullName evidence="1">Glycosyltransferase family 1 protein</fullName>
    </submittedName>
</protein>
<keyword evidence="2" id="KW-1185">Reference proteome</keyword>
<comment type="caution">
    <text evidence="1">The sequence shown here is derived from an EMBL/GenBank/DDBJ whole genome shotgun (WGS) entry which is preliminary data.</text>
</comment>
<dbReference type="Gene3D" id="3.40.50.2000">
    <property type="entry name" value="Glycogen Phosphorylase B"/>
    <property type="match status" value="1"/>
</dbReference>
<organism evidence="1 2">
    <name type="scientific">Vibrio marinisediminis</name>
    <dbReference type="NCBI Taxonomy" id="2758441"/>
    <lineage>
        <taxon>Bacteria</taxon>
        <taxon>Pseudomonadati</taxon>
        <taxon>Pseudomonadota</taxon>
        <taxon>Gammaproteobacteria</taxon>
        <taxon>Vibrionales</taxon>
        <taxon>Vibrionaceae</taxon>
        <taxon>Vibrio</taxon>
    </lineage>
</organism>
<reference evidence="1 2" key="1">
    <citation type="submission" date="2020-07" db="EMBL/GenBank/DDBJ databases">
        <title>Vibrio marinisediminis sp. nov., isolated from marine sediment.</title>
        <authorList>
            <person name="Ji X."/>
        </authorList>
    </citation>
    <scope>NUCLEOTIDE SEQUENCE [LARGE SCALE GENOMIC DNA]</scope>
    <source>
        <strain evidence="1 2">404</strain>
    </source>
</reference>
<dbReference type="Proteomes" id="UP000571701">
    <property type="component" value="Unassembled WGS sequence"/>
</dbReference>
<dbReference type="SUPFAM" id="SSF53756">
    <property type="entry name" value="UDP-Glycosyltransferase/glycogen phosphorylase"/>
    <property type="match status" value="1"/>
</dbReference>
<sequence length="359" mass="41067">MRDMIIIGSHNDNYSTSSQHLIKCLRNIGRVIWVDIQHQTKTPYSASNQVSLDAPVQHRLNTAQRRHIFLQVNQVPYIHSPRDRQDAIQRILNVLKPVLKTQQISAPIIWTSELYIADLQPHLTGSSLVYYCDDESDARSQLAFEQEQTMVRNANVIFGSNDIICSRFPRNKTLLLPQAVDTELFCKPALIASDMPKQDKPIAGFYGDLDSKIDYQLLFYTALNLPTWNFVFLGKNTFSNYPLPKLNNIHYLGPKPHYELPRYSQHWQVSLLPYKKDAIIPRRVATTLLEYLAVGAPIVTTSASCVSSYNKYINVVESAHEMSEALKLAIYEQRTPSDLVISESWQVRSQFVSRILDSL</sequence>
<name>A0A7W2IUE4_9VIBR</name>
<accession>A0A7W2IUE4</accession>